<gene>
    <name evidence="1" type="ORF">C0175_05410</name>
</gene>
<dbReference type="InterPro" id="IPR019068">
    <property type="entry name" value="Restrct_endonuc_II_MjaI"/>
</dbReference>
<dbReference type="GO" id="GO:0009307">
    <property type="term" value="P:DNA restriction-modification system"/>
    <property type="evidence" value="ECO:0007669"/>
    <property type="project" value="InterPro"/>
</dbReference>
<reference evidence="1 2" key="1">
    <citation type="submission" date="2018-01" db="EMBL/GenBank/DDBJ databases">
        <title>Metagenomic assembled genomes from two thermal pools in the Uzon Caldera, Kamchatka, Russia.</title>
        <authorList>
            <person name="Wilkins L."/>
            <person name="Ettinger C."/>
        </authorList>
    </citation>
    <scope>NUCLEOTIDE SEQUENCE [LARGE SCALE GENOMIC DNA]</scope>
    <source>
        <strain evidence="1">ARK-10</strain>
    </source>
</reference>
<sequence>MSKEWILNSATNRFQLNFSRNVGKVSEEIRKCSPKAIEEWENYYYNNVYPKEHLVELGQKLYIKIKEVLSAELESITEEDCIEFITNLVIKRTFEGYITEKTTIYGQLQDILGVEIIPAPDEWDRLYNVDFYIKIGNNYIGIQIKPVSGTHQISEIFKERDLQLKTHEKFKKKYGGSV</sequence>
<dbReference type="GO" id="GO:0009036">
    <property type="term" value="F:type II site-specific deoxyribonuclease activity"/>
    <property type="evidence" value="ECO:0007669"/>
    <property type="project" value="InterPro"/>
</dbReference>
<accession>A0A2J6X4Z8</accession>
<keyword evidence="1" id="KW-0255">Endonuclease</keyword>
<evidence type="ECO:0000313" key="2">
    <source>
        <dbReference type="Proteomes" id="UP000236910"/>
    </source>
</evidence>
<protein>
    <submittedName>
        <fullName evidence="1">MjaI family restriction endonuclease</fullName>
    </submittedName>
</protein>
<keyword evidence="1" id="KW-0378">Hydrolase</keyword>
<evidence type="ECO:0000313" key="1">
    <source>
        <dbReference type="EMBL" id="PMP81495.1"/>
    </source>
</evidence>
<proteinExistence type="predicted"/>
<dbReference type="Pfam" id="PF09568">
    <property type="entry name" value="RE_MjaI"/>
    <property type="match status" value="1"/>
</dbReference>
<name>A0A2J6X4Z8_9BACT</name>
<dbReference type="Proteomes" id="UP000236910">
    <property type="component" value="Unassembled WGS sequence"/>
</dbReference>
<keyword evidence="1" id="KW-0540">Nuclease</keyword>
<dbReference type="AlphaFoldDB" id="A0A2J6X4Z8"/>
<dbReference type="GO" id="GO:0003677">
    <property type="term" value="F:DNA binding"/>
    <property type="evidence" value="ECO:0007669"/>
    <property type="project" value="InterPro"/>
</dbReference>
<comment type="caution">
    <text evidence="1">The sequence shown here is derived from an EMBL/GenBank/DDBJ whole genome shotgun (WGS) entry which is preliminary data.</text>
</comment>
<dbReference type="EMBL" id="PNIX01000310">
    <property type="protein sequence ID" value="PMP81495.1"/>
    <property type="molecule type" value="Genomic_DNA"/>
</dbReference>
<organism evidence="1 2">
    <name type="scientific">Caldisericum exile</name>
    <dbReference type="NCBI Taxonomy" id="693075"/>
    <lineage>
        <taxon>Bacteria</taxon>
        <taxon>Pseudomonadati</taxon>
        <taxon>Caldisericota/Cryosericota group</taxon>
        <taxon>Caldisericota</taxon>
        <taxon>Caldisericia</taxon>
        <taxon>Caldisericales</taxon>
        <taxon>Caldisericaceae</taxon>
        <taxon>Caldisericum</taxon>
    </lineage>
</organism>
<feature type="non-terminal residue" evidence="1">
    <location>
        <position position="178"/>
    </location>
</feature>